<sequence length="346" mass="38166">MNVLHVLGNISGTTIPVEIASATDRLPDTNVSLVSKDPLPQELPDTVENDQVLTDLCGFDDFSTLLHDVGKRYDIVHTHTVAEAAKVGYHAIRQPIHHVNTQHGHLHYTREEKVKNIPGLLLADTIIYNSQCTSRSYNLIEKALKSRANEYVVHNGVNIDAIQSSPTPTSTSQTVVTATRLIKRKNLGTLIRAIAHTDNISLRIIGDGPYKSELQQMTRKAGVESRVEFLGYLPDRQDVYAEIANGDVFALPSHGEGFCVAVTEGMAVGLPVVVSDIPIFHEVVGDAGVFVDRTDPVSIANALRELLENPQKAQTIGEQNRTRIREEFTLEDCARGYRDVYRAELS</sequence>
<keyword evidence="2" id="KW-0808">Transferase</keyword>
<dbReference type="Pfam" id="PF00534">
    <property type="entry name" value="Glycos_transf_1"/>
    <property type="match status" value="1"/>
</dbReference>
<protein>
    <submittedName>
        <fullName evidence="2">Glycosyltransferase family 4 protein</fullName>
        <ecNumber evidence="2">2.4.-.-</ecNumber>
    </submittedName>
</protein>
<feature type="domain" description="Glycosyl transferase family 1" evidence="1">
    <location>
        <begin position="167"/>
        <end position="322"/>
    </location>
</feature>
<dbReference type="EC" id="2.4.-.-" evidence="2"/>
<dbReference type="EMBL" id="JBHSZQ010000004">
    <property type="protein sequence ID" value="MFC7125130.1"/>
    <property type="molecule type" value="Genomic_DNA"/>
</dbReference>
<dbReference type="Proteomes" id="UP001596414">
    <property type="component" value="Unassembled WGS sequence"/>
</dbReference>
<dbReference type="SUPFAM" id="SSF53756">
    <property type="entry name" value="UDP-Glycosyltransferase/glycogen phosphorylase"/>
    <property type="match status" value="1"/>
</dbReference>
<proteinExistence type="predicted"/>
<dbReference type="PANTHER" id="PTHR12526">
    <property type="entry name" value="GLYCOSYLTRANSFERASE"/>
    <property type="match status" value="1"/>
</dbReference>
<reference evidence="2 3" key="1">
    <citation type="journal article" date="2014" name="Int. J. Syst. Evol. Microbiol.">
        <title>Complete genome sequence of Corynebacterium casei LMG S-19264T (=DSM 44701T), isolated from a smear-ripened cheese.</title>
        <authorList>
            <consortium name="US DOE Joint Genome Institute (JGI-PGF)"/>
            <person name="Walter F."/>
            <person name="Albersmeier A."/>
            <person name="Kalinowski J."/>
            <person name="Ruckert C."/>
        </authorList>
    </citation>
    <scope>NUCLEOTIDE SEQUENCE [LARGE SCALE GENOMIC DNA]</scope>
    <source>
        <strain evidence="2 3">CGMCC 4.7215</strain>
    </source>
</reference>
<keyword evidence="2" id="KW-0328">Glycosyltransferase</keyword>
<dbReference type="PANTHER" id="PTHR12526:SF630">
    <property type="entry name" value="GLYCOSYLTRANSFERASE"/>
    <property type="match status" value="1"/>
</dbReference>
<accession>A0ABD5X1S9</accession>
<gene>
    <name evidence="2" type="ORF">ACFQJ7_03630</name>
</gene>
<evidence type="ECO:0000313" key="3">
    <source>
        <dbReference type="Proteomes" id="UP001596414"/>
    </source>
</evidence>
<organism evidence="2 3">
    <name type="scientific">Halovenus rubra</name>
    <dbReference type="NCBI Taxonomy" id="869890"/>
    <lineage>
        <taxon>Archaea</taxon>
        <taxon>Methanobacteriati</taxon>
        <taxon>Methanobacteriota</taxon>
        <taxon>Stenosarchaea group</taxon>
        <taxon>Halobacteria</taxon>
        <taxon>Halobacteriales</taxon>
        <taxon>Haloarculaceae</taxon>
        <taxon>Halovenus</taxon>
    </lineage>
</organism>
<comment type="caution">
    <text evidence="2">The sequence shown here is derived from an EMBL/GenBank/DDBJ whole genome shotgun (WGS) entry which is preliminary data.</text>
</comment>
<dbReference type="Gene3D" id="3.40.50.2000">
    <property type="entry name" value="Glycogen Phosphorylase B"/>
    <property type="match status" value="2"/>
</dbReference>
<dbReference type="AlphaFoldDB" id="A0ABD5X1S9"/>
<dbReference type="CDD" id="cd03801">
    <property type="entry name" value="GT4_PimA-like"/>
    <property type="match status" value="1"/>
</dbReference>
<dbReference type="GO" id="GO:0016757">
    <property type="term" value="F:glycosyltransferase activity"/>
    <property type="evidence" value="ECO:0007669"/>
    <property type="project" value="UniProtKB-KW"/>
</dbReference>
<dbReference type="InterPro" id="IPR001296">
    <property type="entry name" value="Glyco_trans_1"/>
</dbReference>
<dbReference type="RefSeq" id="WP_267636131.1">
    <property type="nucleotide sequence ID" value="NZ_JAODIY010000004.1"/>
</dbReference>
<evidence type="ECO:0000259" key="1">
    <source>
        <dbReference type="Pfam" id="PF00534"/>
    </source>
</evidence>
<evidence type="ECO:0000313" key="2">
    <source>
        <dbReference type="EMBL" id="MFC7125130.1"/>
    </source>
</evidence>
<name>A0ABD5X1S9_9EURY</name>